<organism evidence="2 3">
    <name type="scientific">Parerythrobacter jejuensis</name>
    <dbReference type="NCBI Taxonomy" id="795812"/>
    <lineage>
        <taxon>Bacteria</taxon>
        <taxon>Pseudomonadati</taxon>
        <taxon>Pseudomonadota</taxon>
        <taxon>Alphaproteobacteria</taxon>
        <taxon>Sphingomonadales</taxon>
        <taxon>Erythrobacteraceae</taxon>
        <taxon>Parerythrobacter</taxon>
    </lineage>
</organism>
<dbReference type="Proteomes" id="UP000446786">
    <property type="component" value="Unassembled WGS sequence"/>
</dbReference>
<evidence type="ECO:0000313" key="2">
    <source>
        <dbReference type="EMBL" id="MXP32001.1"/>
    </source>
</evidence>
<evidence type="ECO:0000313" key="3">
    <source>
        <dbReference type="Proteomes" id="UP000446786"/>
    </source>
</evidence>
<dbReference type="EMBL" id="WTYE01000001">
    <property type="protein sequence ID" value="MXP32001.1"/>
    <property type="molecule type" value="Genomic_DNA"/>
</dbReference>
<evidence type="ECO:0000259" key="1">
    <source>
        <dbReference type="Pfam" id="PF13471"/>
    </source>
</evidence>
<comment type="caution">
    <text evidence="2">The sequence shown here is derived from an EMBL/GenBank/DDBJ whole genome shotgun (WGS) entry which is preliminary data.</text>
</comment>
<accession>A0A845AT36</accession>
<protein>
    <submittedName>
        <fullName evidence="2">Lasso peptide biosynthesis B2 protein</fullName>
    </submittedName>
</protein>
<dbReference type="RefSeq" id="WP_160779387.1">
    <property type="nucleotide sequence ID" value="NZ_BAAAZF010000001.1"/>
</dbReference>
<proteinExistence type="predicted"/>
<reference evidence="2 3" key="1">
    <citation type="submission" date="2019-12" db="EMBL/GenBank/DDBJ databases">
        <title>Genomic-based taxomic classification of the family Erythrobacteraceae.</title>
        <authorList>
            <person name="Xu L."/>
        </authorList>
    </citation>
    <scope>NUCLEOTIDE SEQUENCE [LARGE SCALE GENOMIC DNA]</scope>
    <source>
        <strain evidence="2 3">JCM 16677</strain>
    </source>
</reference>
<dbReference type="InterPro" id="IPR053521">
    <property type="entry name" value="McjB-like"/>
</dbReference>
<name>A0A845AT36_9SPHN</name>
<dbReference type="NCBIfam" id="NF033537">
    <property type="entry name" value="lasso_biosyn_B2"/>
    <property type="match status" value="1"/>
</dbReference>
<keyword evidence="3" id="KW-1185">Reference proteome</keyword>
<dbReference type="OrthoDB" id="3790432at2"/>
<dbReference type="AlphaFoldDB" id="A0A845AT36"/>
<dbReference type="InterPro" id="IPR032708">
    <property type="entry name" value="McjB_C"/>
</dbReference>
<gene>
    <name evidence="2" type="ORF">GRI94_09215</name>
</gene>
<sequence>MGELALVPVALLLLGAARFAILIFPFRWYAWTLGASIDNQTAPGISPAQRVRARSIGRSVRASASVTPWQSVCLPQALAASVLLRAGGVPFISTFGLKPGDKDVAQEPMLAHAWITTGDLVVTGGPVDPGYRVVATFGSGIAG</sequence>
<dbReference type="Pfam" id="PF13471">
    <property type="entry name" value="Transglut_core3"/>
    <property type="match status" value="1"/>
</dbReference>
<feature type="domain" description="Microcin J25-processing protein McjB C-terminal" evidence="1">
    <location>
        <begin position="22"/>
        <end position="134"/>
    </location>
</feature>